<sequence>MTSESPVLPAARQGSSPLPNDSSFTPPPSSQVQPTASQSALSKQHLRTPSPVTSHLTSPPPTNRMPLLPTYHPVVLSDLPTPEQVSHAGVDELRTMVGNLSVAVRDARTNSAHYKLQYNLLQIDSSEAAKRMEVELQLSHREIEVLQEAEERREREYMSPAQQAGHAALVGDLNRHNLILQNENVALREMLSQTARELEDRDGQVLSLSDENRRLRHRIRMNREHMNGILDSVSEGSPRSLMGTPHRTPRHFPASRAPILQSSNREPNTFDALLLADKVLNSQDTATAPSTPKMAPVRHRGHARNTHSLSSLPTTPARRSLHPTTVHMQTPPLLSTVQEPHSQRESQPLPPLFSAAKPSRASRRRASSDSTITASSIDEDEQRPDEEVGEDGIPESQASQVATSMLRQTPNSSQQNLGKAKLTQTRITGRVTKSATAGEKRIGSFNAADLQGSPSKKGRVGRGVVGLGIGL</sequence>
<gene>
    <name evidence="2" type="ORF">FKW77_008053</name>
</gene>
<accession>A0A517LJ91</accession>
<dbReference type="AlphaFoldDB" id="A0A517LJ91"/>
<reference evidence="2 3" key="1">
    <citation type="submission" date="2019-07" db="EMBL/GenBank/DDBJ databases">
        <title>Finished genome of Venturia effusa.</title>
        <authorList>
            <person name="Young C.A."/>
            <person name="Cox M.P."/>
            <person name="Ganley A.R.D."/>
            <person name="David W.J."/>
        </authorList>
    </citation>
    <scope>NUCLEOTIDE SEQUENCE [LARGE SCALE GENOMIC DNA]</scope>
    <source>
        <strain evidence="3">albino</strain>
    </source>
</reference>
<name>A0A517LJ91_9PEZI</name>
<proteinExistence type="predicted"/>
<dbReference type="STRING" id="50376.A0A517LJ91"/>
<feature type="compositionally biased region" description="Polar residues" evidence="1">
    <location>
        <begin position="13"/>
        <end position="42"/>
    </location>
</feature>
<keyword evidence="3" id="KW-1185">Reference proteome</keyword>
<dbReference type="OrthoDB" id="5404651at2759"/>
<dbReference type="Proteomes" id="UP000316270">
    <property type="component" value="Chromosome 13"/>
</dbReference>
<feature type="compositionally biased region" description="Polar residues" evidence="1">
    <location>
        <begin position="396"/>
        <end position="435"/>
    </location>
</feature>
<feature type="compositionally biased region" description="Polar residues" evidence="1">
    <location>
        <begin position="322"/>
        <end position="340"/>
    </location>
</feature>
<feature type="region of interest" description="Disordered" evidence="1">
    <location>
        <begin position="1"/>
        <end position="69"/>
    </location>
</feature>
<evidence type="ECO:0000313" key="3">
    <source>
        <dbReference type="Proteomes" id="UP000316270"/>
    </source>
</evidence>
<protein>
    <submittedName>
        <fullName evidence="2">Uncharacterized protein</fullName>
    </submittedName>
</protein>
<evidence type="ECO:0000256" key="1">
    <source>
        <dbReference type="SAM" id="MobiDB-lite"/>
    </source>
</evidence>
<feature type="compositionally biased region" description="Basic residues" evidence="1">
    <location>
        <begin position="296"/>
        <end position="305"/>
    </location>
</feature>
<feature type="region of interest" description="Disordered" evidence="1">
    <location>
        <begin position="284"/>
        <end position="439"/>
    </location>
</feature>
<dbReference type="EMBL" id="CP042197">
    <property type="protein sequence ID" value="QDS75714.1"/>
    <property type="molecule type" value="Genomic_DNA"/>
</dbReference>
<organism evidence="2 3">
    <name type="scientific">Venturia effusa</name>
    <dbReference type="NCBI Taxonomy" id="50376"/>
    <lineage>
        <taxon>Eukaryota</taxon>
        <taxon>Fungi</taxon>
        <taxon>Dikarya</taxon>
        <taxon>Ascomycota</taxon>
        <taxon>Pezizomycotina</taxon>
        <taxon>Dothideomycetes</taxon>
        <taxon>Pleosporomycetidae</taxon>
        <taxon>Venturiales</taxon>
        <taxon>Venturiaceae</taxon>
        <taxon>Venturia</taxon>
    </lineage>
</organism>
<feature type="region of interest" description="Disordered" evidence="1">
    <location>
        <begin position="230"/>
        <end position="250"/>
    </location>
</feature>
<feature type="compositionally biased region" description="Acidic residues" evidence="1">
    <location>
        <begin position="377"/>
        <end position="393"/>
    </location>
</feature>
<evidence type="ECO:0000313" key="2">
    <source>
        <dbReference type="EMBL" id="QDS75714.1"/>
    </source>
</evidence>